<dbReference type="PANTHER" id="PTHR46558:SF4">
    <property type="entry name" value="DNA-BIDING PHAGE PROTEIN"/>
    <property type="match status" value="1"/>
</dbReference>
<keyword evidence="1" id="KW-0238">DNA-binding</keyword>
<dbReference type="GO" id="GO:0003677">
    <property type="term" value="F:DNA binding"/>
    <property type="evidence" value="ECO:0007669"/>
    <property type="project" value="UniProtKB-KW"/>
</dbReference>
<reference evidence="3" key="1">
    <citation type="journal article" date="2014" name="Front. Microbiol.">
        <title>High frequency of phylogenetically diverse reductive dehalogenase-homologous genes in deep subseafloor sedimentary metagenomes.</title>
        <authorList>
            <person name="Kawai M."/>
            <person name="Futagami T."/>
            <person name="Toyoda A."/>
            <person name="Takaki Y."/>
            <person name="Nishi S."/>
            <person name="Hori S."/>
            <person name="Arai W."/>
            <person name="Tsubouchi T."/>
            <person name="Morono Y."/>
            <person name="Uchiyama I."/>
            <person name="Ito T."/>
            <person name="Fujiyama A."/>
            <person name="Inagaki F."/>
            <person name="Takami H."/>
        </authorList>
    </citation>
    <scope>NUCLEOTIDE SEQUENCE</scope>
    <source>
        <strain evidence="3">Expedition CK06-06</strain>
    </source>
</reference>
<dbReference type="PROSITE" id="PS50943">
    <property type="entry name" value="HTH_CROC1"/>
    <property type="match status" value="1"/>
</dbReference>
<accession>X1J9B6</accession>
<name>X1J9B6_9ZZZZ</name>
<organism evidence="3">
    <name type="scientific">marine sediment metagenome</name>
    <dbReference type="NCBI Taxonomy" id="412755"/>
    <lineage>
        <taxon>unclassified sequences</taxon>
        <taxon>metagenomes</taxon>
        <taxon>ecological metagenomes</taxon>
    </lineage>
</organism>
<gene>
    <name evidence="3" type="ORF">S06H3_02990</name>
</gene>
<dbReference type="InterPro" id="IPR010982">
    <property type="entry name" value="Lambda_DNA-bd_dom_sf"/>
</dbReference>
<dbReference type="EMBL" id="BARV01000932">
    <property type="protein sequence ID" value="GAH90547.1"/>
    <property type="molecule type" value="Genomic_DNA"/>
</dbReference>
<dbReference type="SMART" id="SM00530">
    <property type="entry name" value="HTH_XRE"/>
    <property type="match status" value="1"/>
</dbReference>
<evidence type="ECO:0000313" key="3">
    <source>
        <dbReference type="EMBL" id="GAH90547.1"/>
    </source>
</evidence>
<evidence type="ECO:0000256" key="1">
    <source>
        <dbReference type="ARBA" id="ARBA00023125"/>
    </source>
</evidence>
<protein>
    <recommendedName>
        <fullName evidence="2">HTH cro/C1-type domain-containing protein</fullName>
    </recommendedName>
</protein>
<dbReference type="CDD" id="cd00093">
    <property type="entry name" value="HTH_XRE"/>
    <property type="match status" value="1"/>
</dbReference>
<evidence type="ECO:0000259" key="2">
    <source>
        <dbReference type="PROSITE" id="PS50943"/>
    </source>
</evidence>
<dbReference type="PANTHER" id="PTHR46558">
    <property type="entry name" value="TRACRIPTIONAL REGULATORY PROTEIN-RELATED-RELATED"/>
    <property type="match status" value="1"/>
</dbReference>
<dbReference type="SUPFAM" id="SSF47413">
    <property type="entry name" value="lambda repressor-like DNA-binding domains"/>
    <property type="match status" value="1"/>
</dbReference>
<proteinExistence type="predicted"/>
<sequence length="73" mass="8486">MESKNLKLKNDLRRCRFEHNEISQQELANAVGVARLTIHSIEKGKFNPSVMLALKIASYFDKSVEEIFYLEKD</sequence>
<feature type="domain" description="HTH cro/C1-type" evidence="2">
    <location>
        <begin position="22"/>
        <end position="67"/>
    </location>
</feature>
<comment type="caution">
    <text evidence="3">The sequence shown here is derived from an EMBL/GenBank/DDBJ whole genome shotgun (WGS) entry which is preliminary data.</text>
</comment>
<dbReference type="InterPro" id="IPR001387">
    <property type="entry name" value="Cro/C1-type_HTH"/>
</dbReference>
<dbReference type="AlphaFoldDB" id="X1J9B6"/>
<dbReference type="Gene3D" id="1.10.260.40">
    <property type="entry name" value="lambda repressor-like DNA-binding domains"/>
    <property type="match status" value="1"/>
</dbReference>
<dbReference type="Pfam" id="PF01381">
    <property type="entry name" value="HTH_3"/>
    <property type="match status" value="1"/>
</dbReference>